<evidence type="ECO:0000256" key="1">
    <source>
        <dbReference type="ARBA" id="ARBA00004606"/>
    </source>
</evidence>
<evidence type="ECO:0000256" key="8">
    <source>
        <dbReference type="ARBA" id="ARBA00023033"/>
    </source>
</evidence>
<keyword evidence="12" id="KW-0472">Membrane</keyword>
<keyword evidence="4 10" id="KW-0479">Metal-binding</keyword>
<dbReference type="GO" id="GO:0004497">
    <property type="term" value="F:monooxygenase activity"/>
    <property type="evidence" value="ECO:0007669"/>
    <property type="project" value="UniProtKB-KW"/>
</dbReference>
<dbReference type="InterPro" id="IPR017972">
    <property type="entry name" value="Cyt_P450_CS"/>
</dbReference>
<evidence type="ECO:0000256" key="5">
    <source>
        <dbReference type="ARBA" id="ARBA00022968"/>
    </source>
</evidence>
<dbReference type="Pfam" id="PF00067">
    <property type="entry name" value="p450"/>
    <property type="match status" value="1"/>
</dbReference>
<evidence type="ECO:0000256" key="11">
    <source>
        <dbReference type="RuleBase" id="RU000461"/>
    </source>
</evidence>
<dbReference type="CDD" id="cd11072">
    <property type="entry name" value="CYP71-like"/>
    <property type="match status" value="1"/>
</dbReference>
<comment type="subcellular location">
    <subcellularLocation>
        <location evidence="1">Membrane</location>
        <topology evidence="1">Single-pass type II membrane protein</topology>
    </subcellularLocation>
</comment>
<accession>A0AAD8L0U1</accession>
<evidence type="ECO:0000313" key="14">
    <source>
        <dbReference type="Proteomes" id="UP001229421"/>
    </source>
</evidence>
<dbReference type="Proteomes" id="UP001229421">
    <property type="component" value="Unassembled WGS sequence"/>
</dbReference>
<dbReference type="PROSITE" id="PS00086">
    <property type="entry name" value="CYTOCHROME_P450"/>
    <property type="match status" value="1"/>
</dbReference>
<reference evidence="13" key="1">
    <citation type="journal article" date="2023" name="bioRxiv">
        <title>Improved chromosome-level genome assembly for marigold (Tagetes erecta).</title>
        <authorList>
            <person name="Jiang F."/>
            <person name="Yuan L."/>
            <person name="Wang S."/>
            <person name="Wang H."/>
            <person name="Xu D."/>
            <person name="Wang A."/>
            <person name="Fan W."/>
        </authorList>
    </citation>
    <scope>NUCLEOTIDE SEQUENCE</scope>
    <source>
        <strain evidence="13">WSJ</strain>
        <tissue evidence="13">Leaf</tissue>
    </source>
</reference>
<evidence type="ECO:0000256" key="4">
    <source>
        <dbReference type="ARBA" id="ARBA00022723"/>
    </source>
</evidence>
<evidence type="ECO:0000256" key="3">
    <source>
        <dbReference type="ARBA" id="ARBA00022617"/>
    </source>
</evidence>
<comment type="cofactor">
    <cofactor evidence="10">
        <name>heme</name>
        <dbReference type="ChEBI" id="CHEBI:30413"/>
    </cofactor>
</comment>
<keyword evidence="12" id="KW-1133">Transmembrane helix</keyword>
<dbReference type="EMBL" id="JAUHHV010000002">
    <property type="protein sequence ID" value="KAK1433385.1"/>
    <property type="molecule type" value="Genomic_DNA"/>
</dbReference>
<keyword evidence="7 10" id="KW-0408">Iron</keyword>
<keyword evidence="8 11" id="KW-0503">Monooxygenase</keyword>
<keyword evidence="14" id="KW-1185">Reference proteome</keyword>
<dbReference type="AlphaFoldDB" id="A0AAD8L0U1"/>
<dbReference type="SUPFAM" id="SSF48264">
    <property type="entry name" value="Cytochrome P450"/>
    <property type="match status" value="1"/>
</dbReference>
<dbReference type="GO" id="GO:0016020">
    <property type="term" value="C:membrane"/>
    <property type="evidence" value="ECO:0007669"/>
    <property type="project" value="UniProtKB-SubCell"/>
</dbReference>
<dbReference type="PANTHER" id="PTHR47955:SF10">
    <property type="entry name" value="ANGELICIN SYNTHASE"/>
    <property type="match status" value="1"/>
</dbReference>
<keyword evidence="6 11" id="KW-0560">Oxidoreductase</keyword>
<dbReference type="PRINTS" id="PR00385">
    <property type="entry name" value="P450"/>
</dbReference>
<keyword evidence="5" id="KW-0735">Signal-anchor</keyword>
<dbReference type="Gene3D" id="1.10.630.10">
    <property type="entry name" value="Cytochrome P450"/>
    <property type="match status" value="1"/>
</dbReference>
<proteinExistence type="inferred from homology"/>
<evidence type="ECO:0000256" key="7">
    <source>
        <dbReference type="ARBA" id="ARBA00023004"/>
    </source>
</evidence>
<feature type="transmembrane region" description="Helical" evidence="12">
    <location>
        <begin position="9"/>
        <end position="28"/>
    </location>
</feature>
<name>A0AAD8L0U1_TARER</name>
<dbReference type="PANTHER" id="PTHR47955">
    <property type="entry name" value="CYTOCHROME P450 FAMILY 71 PROTEIN"/>
    <property type="match status" value="1"/>
</dbReference>
<dbReference type="InterPro" id="IPR001128">
    <property type="entry name" value="Cyt_P450"/>
</dbReference>
<evidence type="ECO:0000256" key="6">
    <source>
        <dbReference type="ARBA" id="ARBA00023002"/>
    </source>
</evidence>
<gene>
    <name evidence="13" type="ORF">QVD17_10295</name>
</gene>
<dbReference type="FunFam" id="1.10.630.10:FF:000043">
    <property type="entry name" value="Cytochrome P450 99A2"/>
    <property type="match status" value="1"/>
</dbReference>
<dbReference type="PRINTS" id="PR00463">
    <property type="entry name" value="EP450I"/>
</dbReference>
<evidence type="ECO:0000256" key="2">
    <source>
        <dbReference type="ARBA" id="ARBA00010617"/>
    </source>
</evidence>
<feature type="binding site" description="axial binding residue" evidence="10">
    <location>
        <position position="452"/>
    </location>
    <ligand>
        <name>heme</name>
        <dbReference type="ChEBI" id="CHEBI:30413"/>
    </ligand>
    <ligandPart>
        <name>Fe</name>
        <dbReference type="ChEBI" id="CHEBI:18248"/>
    </ligandPart>
</feature>
<evidence type="ECO:0008006" key="15">
    <source>
        <dbReference type="Google" id="ProtNLM"/>
    </source>
</evidence>
<dbReference type="InterPro" id="IPR036396">
    <property type="entry name" value="Cyt_P450_sf"/>
</dbReference>
<dbReference type="GO" id="GO:0051762">
    <property type="term" value="P:sesquiterpene biosynthetic process"/>
    <property type="evidence" value="ECO:0007669"/>
    <property type="project" value="UniProtKB-ARBA"/>
</dbReference>
<protein>
    <recommendedName>
        <fullName evidence="15">Cytochrome P450</fullName>
    </recommendedName>
</protein>
<keyword evidence="9" id="KW-0325">Glycoprotein</keyword>
<evidence type="ECO:0000256" key="12">
    <source>
        <dbReference type="SAM" id="Phobius"/>
    </source>
</evidence>
<comment type="caution">
    <text evidence="13">The sequence shown here is derived from an EMBL/GenBank/DDBJ whole genome shotgun (WGS) entry which is preliminary data.</text>
</comment>
<dbReference type="GO" id="GO:0016705">
    <property type="term" value="F:oxidoreductase activity, acting on paired donors, with incorporation or reduction of molecular oxygen"/>
    <property type="evidence" value="ECO:0007669"/>
    <property type="project" value="InterPro"/>
</dbReference>
<evidence type="ECO:0000256" key="9">
    <source>
        <dbReference type="ARBA" id="ARBA00023180"/>
    </source>
</evidence>
<dbReference type="InterPro" id="IPR002401">
    <property type="entry name" value="Cyt_P450_E_grp-I"/>
</dbReference>
<evidence type="ECO:0000256" key="10">
    <source>
        <dbReference type="PIRSR" id="PIRSR602401-1"/>
    </source>
</evidence>
<dbReference type="GO" id="GO:0005506">
    <property type="term" value="F:iron ion binding"/>
    <property type="evidence" value="ECO:0007669"/>
    <property type="project" value="InterPro"/>
</dbReference>
<keyword evidence="12" id="KW-0812">Transmembrane</keyword>
<dbReference type="GO" id="GO:0020037">
    <property type="term" value="F:heme binding"/>
    <property type="evidence" value="ECO:0007669"/>
    <property type="project" value="InterPro"/>
</dbReference>
<sequence>MWSVLEQVSFYTLPLVLGVVIILLIKWYNSTHNTNKLPPSPPRLPLIGNLHQLKGTVHEAFESLWKRYGDPRGLVLLYIGTIPSLVITTSEAGREILKTNDIAFADRPATRMFKAMSYNLKDATVAPYGEYWKQVKSILTLHLLSNKTVQTFEAMRRRIIAGYVNEIHQCFLANKPVDVTSMSLKITNDVTCMAAFGKTYRDGEIGAKFLKLMKEVSEMLGTFYFEDSIPQLAVIDVIRGVRAKVDRVITTLDEFLTGAVAERLTQTSPDPVVTDDGFKPLIETLLNMQMEDDAGITIDSDVIKALLMDAYVAATDTTASVLQWVMTEFMRNPDIMKKARDEVKTVLNGKKDITSEDLDKMAYLKLVIMESMRLHPPVPILLPRIAREDVNVMGYDIAKGTHVYVNVYAIMKDPKVWDKADEFMPERFLESDIDLIKHNFELIPFGAGRRSCPGRVYSMAVDEMVLATFLYKFEWSLPEGVKPQDIDMEGAFGLGNHKKVPLLAIGKPV</sequence>
<comment type="similarity">
    <text evidence="2 11">Belongs to the cytochrome P450 family.</text>
</comment>
<keyword evidence="3 10" id="KW-0349">Heme</keyword>
<organism evidence="13 14">
    <name type="scientific">Tagetes erecta</name>
    <name type="common">African marigold</name>
    <dbReference type="NCBI Taxonomy" id="13708"/>
    <lineage>
        <taxon>Eukaryota</taxon>
        <taxon>Viridiplantae</taxon>
        <taxon>Streptophyta</taxon>
        <taxon>Embryophyta</taxon>
        <taxon>Tracheophyta</taxon>
        <taxon>Spermatophyta</taxon>
        <taxon>Magnoliopsida</taxon>
        <taxon>eudicotyledons</taxon>
        <taxon>Gunneridae</taxon>
        <taxon>Pentapetalae</taxon>
        <taxon>asterids</taxon>
        <taxon>campanulids</taxon>
        <taxon>Asterales</taxon>
        <taxon>Asteraceae</taxon>
        <taxon>Asteroideae</taxon>
        <taxon>Heliantheae alliance</taxon>
        <taxon>Tageteae</taxon>
        <taxon>Tagetes</taxon>
    </lineage>
</organism>
<evidence type="ECO:0000313" key="13">
    <source>
        <dbReference type="EMBL" id="KAK1433385.1"/>
    </source>
</evidence>